<dbReference type="InterPro" id="IPR039425">
    <property type="entry name" value="RNA_pol_sigma-70-like"/>
</dbReference>
<dbReference type="Gene3D" id="1.10.10.10">
    <property type="entry name" value="Winged helix-like DNA-binding domain superfamily/Winged helix DNA-binding domain"/>
    <property type="match status" value="1"/>
</dbReference>
<dbReference type="SUPFAM" id="SSF88659">
    <property type="entry name" value="Sigma3 and sigma4 domains of RNA polymerase sigma factors"/>
    <property type="match status" value="1"/>
</dbReference>
<gene>
    <name evidence="7" type="ORF">DN53_15300</name>
</gene>
<keyword evidence="2" id="KW-0805">Transcription regulation</keyword>
<dbReference type="SUPFAM" id="SSF88946">
    <property type="entry name" value="Sigma2 domain of RNA polymerase sigma factors"/>
    <property type="match status" value="1"/>
</dbReference>
<evidence type="ECO:0008006" key="9">
    <source>
        <dbReference type="Google" id="ProtNLM"/>
    </source>
</evidence>
<keyword evidence="4" id="KW-0804">Transcription</keyword>
<evidence type="ECO:0000256" key="3">
    <source>
        <dbReference type="ARBA" id="ARBA00023082"/>
    </source>
</evidence>
<dbReference type="PANTHER" id="PTHR43133:SF46">
    <property type="entry name" value="RNA POLYMERASE SIGMA-70 FACTOR ECF SUBFAMILY"/>
    <property type="match status" value="1"/>
</dbReference>
<dbReference type="InterPro" id="IPR007627">
    <property type="entry name" value="RNA_pol_sigma70_r2"/>
</dbReference>
<dbReference type="InterPro" id="IPR013324">
    <property type="entry name" value="RNA_pol_sigma_r3/r4-like"/>
</dbReference>
<evidence type="ECO:0000256" key="4">
    <source>
        <dbReference type="ARBA" id="ARBA00023163"/>
    </source>
</evidence>
<dbReference type="GO" id="GO:0016987">
    <property type="term" value="F:sigma factor activity"/>
    <property type="evidence" value="ECO:0007669"/>
    <property type="project" value="UniProtKB-KW"/>
</dbReference>
<dbReference type="InterPro" id="IPR014327">
    <property type="entry name" value="RNA_pol_sigma70_bacteroid"/>
</dbReference>
<dbReference type="Pfam" id="PF08281">
    <property type="entry name" value="Sigma70_r4_2"/>
    <property type="match status" value="1"/>
</dbReference>
<evidence type="ECO:0000256" key="1">
    <source>
        <dbReference type="ARBA" id="ARBA00010641"/>
    </source>
</evidence>
<dbReference type="InterPro" id="IPR014284">
    <property type="entry name" value="RNA_pol_sigma-70_dom"/>
</dbReference>
<dbReference type="GO" id="GO:0003677">
    <property type="term" value="F:DNA binding"/>
    <property type="evidence" value="ECO:0007669"/>
    <property type="project" value="InterPro"/>
</dbReference>
<dbReference type="AlphaFoldDB" id="A0A444VJR2"/>
<evidence type="ECO:0000256" key="2">
    <source>
        <dbReference type="ARBA" id="ARBA00023015"/>
    </source>
</evidence>
<dbReference type="PANTHER" id="PTHR43133">
    <property type="entry name" value="RNA POLYMERASE ECF-TYPE SIGMA FACTO"/>
    <property type="match status" value="1"/>
</dbReference>
<dbReference type="InterPro" id="IPR013325">
    <property type="entry name" value="RNA_pol_sigma_r2"/>
</dbReference>
<evidence type="ECO:0000313" key="8">
    <source>
        <dbReference type="Proteomes" id="UP000290261"/>
    </source>
</evidence>
<dbReference type="InterPro" id="IPR013249">
    <property type="entry name" value="RNA_pol_sigma70_r4_t2"/>
</dbReference>
<dbReference type="Pfam" id="PF04542">
    <property type="entry name" value="Sigma70_r2"/>
    <property type="match status" value="1"/>
</dbReference>
<dbReference type="InterPro" id="IPR036388">
    <property type="entry name" value="WH-like_DNA-bd_sf"/>
</dbReference>
<comment type="caution">
    <text evidence="7">The sequence shown here is derived from an EMBL/GenBank/DDBJ whole genome shotgun (WGS) entry which is preliminary data.</text>
</comment>
<sequence length="176" mass="20981">MDTSDAHLLLLSQQDNGLAFRQLYDRHWKRLYLFSLKLLKDETEAKDVVQEVFFTLWSKRKELQIKDTKAYLFATTKYRCLESLRRKRLDTTFLDKAHAFFGENNVEKEIYFKETQNTLAKRIELLPSKTRQIFKMSRYDELTNKEIAYQLNISTKTVEYHITQSIKQLRGAVLVS</sequence>
<evidence type="ECO:0000313" key="7">
    <source>
        <dbReference type="EMBL" id="RYC51003.1"/>
    </source>
</evidence>
<dbReference type="Gene3D" id="1.10.1740.10">
    <property type="match status" value="1"/>
</dbReference>
<evidence type="ECO:0000259" key="5">
    <source>
        <dbReference type="Pfam" id="PF04542"/>
    </source>
</evidence>
<dbReference type="EMBL" id="JJMP01000007">
    <property type="protein sequence ID" value="RYC51003.1"/>
    <property type="molecule type" value="Genomic_DNA"/>
</dbReference>
<keyword evidence="8" id="KW-1185">Reference proteome</keyword>
<keyword evidence="3" id="KW-0731">Sigma factor</keyword>
<feature type="domain" description="RNA polymerase sigma factor 70 region 4 type 2" evidence="6">
    <location>
        <begin position="119"/>
        <end position="169"/>
    </location>
</feature>
<evidence type="ECO:0000259" key="6">
    <source>
        <dbReference type="Pfam" id="PF08281"/>
    </source>
</evidence>
<name>A0A444VJR2_9FLAO</name>
<reference evidence="7 8" key="1">
    <citation type="submission" date="2014-04" db="EMBL/GenBank/DDBJ databases">
        <title>Whole genome of Muricauda olearia.</title>
        <authorList>
            <person name="Zhang X.-H."/>
            <person name="Tang K."/>
        </authorList>
    </citation>
    <scope>NUCLEOTIDE SEQUENCE [LARGE SCALE GENOMIC DNA]</scope>
    <source>
        <strain evidence="7 8">Th120</strain>
    </source>
</reference>
<comment type="similarity">
    <text evidence="1">Belongs to the sigma-70 factor family. ECF subfamily.</text>
</comment>
<accession>A0A444VJR2</accession>
<feature type="domain" description="RNA polymerase sigma-70 region 2" evidence="5">
    <location>
        <begin position="23"/>
        <end position="88"/>
    </location>
</feature>
<proteinExistence type="inferred from homology"/>
<dbReference type="NCBIfam" id="TIGR02985">
    <property type="entry name" value="Sig70_bacteroi1"/>
    <property type="match status" value="1"/>
</dbReference>
<protein>
    <recommendedName>
        <fullName evidence="9">RNA polymerase sigma-70 factor</fullName>
    </recommendedName>
</protein>
<dbReference type="Proteomes" id="UP000290261">
    <property type="component" value="Unassembled WGS sequence"/>
</dbReference>
<dbReference type="GO" id="GO:0006352">
    <property type="term" value="P:DNA-templated transcription initiation"/>
    <property type="evidence" value="ECO:0007669"/>
    <property type="project" value="InterPro"/>
</dbReference>
<organism evidence="7 8">
    <name type="scientific">Flagellimonas olearia</name>
    <dbReference type="NCBI Taxonomy" id="552546"/>
    <lineage>
        <taxon>Bacteria</taxon>
        <taxon>Pseudomonadati</taxon>
        <taxon>Bacteroidota</taxon>
        <taxon>Flavobacteriia</taxon>
        <taxon>Flavobacteriales</taxon>
        <taxon>Flavobacteriaceae</taxon>
        <taxon>Flagellimonas</taxon>
    </lineage>
</organism>
<dbReference type="RefSeq" id="WP_129654598.1">
    <property type="nucleotide sequence ID" value="NZ_ML142911.1"/>
</dbReference>
<dbReference type="NCBIfam" id="TIGR02937">
    <property type="entry name" value="sigma70-ECF"/>
    <property type="match status" value="1"/>
</dbReference>